<keyword evidence="3" id="KW-1185">Reference proteome</keyword>
<evidence type="ECO:0000313" key="2">
    <source>
        <dbReference type="EMBL" id="CAH0417020.1"/>
    </source>
</evidence>
<dbReference type="InterPro" id="IPR052585">
    <property type="entry name" value="Lipid_raft_assoc_Zn_ADH"/>
</dbReference>
<dbReference type="Gene3D" id="3.40.50.720">
    <property type="entry name" value="NAD(P)-binding Rossmann-like Domain"/>
    <property type="match status" value="1"/>
</dbReference>
<dbReference type="SUPFAM" id="SSF50129">
    <property type="entry name" value="GroES-like"/>
    <property type="match status" value="1"/>
</dbReference>
<evidence type="ECO:0000313" key="3">
    <source>
        <dbReference type="Proteomes" id="UP000789707"/>
    </source>
</evidence>
<comment type="caution">
    <text evidence="2">The sequence shown here is derived from an EMBL/GenBank/DDBJ whole genome shotgun (WGS) entry which is preliminary data.</text>
</comment>
<dbReference type="InterPro" id="IPR011032">
    <property type="entry name" value="GroES-like_sf"/>
</dbReference>
<evidence type="ECO:0000259" key="1">
    <source>
        <dbReference type="SMART" id="SM00829"/>
    </source>
</evidence>
<dbReference type="SMART" id="SM00829">
    <property type="entry name" value="PKS_ER"/>
    <property type="match status" value="1"/>
</dbReference>
<dbReference type="InterPro" id="IPR013154">
    <property type="entry name" value="ADH-like_N"/>
</dbReference>
<dbReference type="PANTHER" id="PTHR43482:SF1">
    <property type="entry name" value="PROTEIN AST1-RELATED"/>
    <property type="match status" value="1"/>
</dbReference>
<feature type="domain" description="Enoyl reductase (ER)" evidence="1">
    <location>
        <begin position="12"/>
        <end position="301"/>
    </location>
</feature>
<reference evidence="2 3" key="1">
    <citation type="submission" date="2021-11" db="EMBL/GenBank/DDBJ databases">
        <authorList>
            <person name="Depoorter E."/>
        </authorList>
    </citation>
    <scope>NUCLEOTIDE SEQUENCE [LARGE SCALE GENOMIC DNA]</scope>
    <source>
        <strain evidence="2 3">LMG 24289</strain>
    </source>
</reference>
<accession>A0ABM8Z6L4</accession>
<gene>
    <name evidence="2" type="ORF">WFA24289_01337</name>
</gene>
<dbReference type="Proteomes" id="UP000789707">
    <property type="component" value="Unassembled WGS sequence"/>
</dbReference>
<protein>
    <recommendedName>
        <fullName evidence="1">Enoyl reductase (ER) domain-containing protein</fullName>
    </recommendedName>
</protein>
<dbReference type="SUPFAM" id="SSF51735">
    <property type="entry name" value="NAD(P)-binding Rossmann-fold domains"/>
    <property type="match status" value="1"/>
</dbReference>
<dbReference type="Gene3D" id="3.90.180.10">
    <property type="entry name" value="Medium-chain alcohol dehydrogenases, catalytic domain"/>
    <property type="match status" value="1"/>
</dbReference>
<dbReference type="RefSeq" id="WP_230097053.1">
    <property type="nucleotide sequence ID" value="NZ_CAKKNS010000005.1"/>
</dbReference>
<proteinExistence type="predicted"/>
<dbReference type="InterPro" id="IPR036291">
    <property type="entry name" value="NAD(P)-bd_dom_sf"/>
</dbReference>
<dbReference type="CDD" id="cd05289">
    <property type="entry name" value="MDR_like_2"/>
    <property type="match status" value="1"/>
</dbReference>
<dbReference type="PANTHER" id="PTHR43482">
    <property type="entry name" value="PROTEIN AST1-RELATED"/>
    <property type="match status" value="1"/>
</dbReference>
<organism evidence="2 3">
    <name type="scientific">Periweissella fabaria</name>
    <dbReference type="NCBI Taxonomy" id="546157"/>
    <lineage>
        <taxon>Bacteria</taxon>
        <taxon>Bacillati</taxon>
        <taxon>Bacillota</taxon>
        <taxon>Bacilli</taxon>
        <taxon>Lactobacillales</taxon>
        <taxon>Lactobacillaceae</taxon>
        <taxon>Periweissella</taxon>
    </lineage>
</organism>
<dbReference type="InterPro" id="IPR020843">
    <property type="entry name" value="ER"/>
</dbReference>
<dbReference type="EMBL" id="CAKKNS010000005">
    <property type="protein sequence ID" value="CAH0417020.1"/>
    <property type="molecule type" value="Genomic_DNA"/>
</dbReference>
<dbReference type="Pfam" id="PF08240">
    <property type="entry name" value="ADH_N"/>
    <property type="match status" value="1"/>
</dbReference>
<name>A0ABM8Z6L4_9LACO</name>
<dbReference type="Pfam" id="PF13602">
    <property type="entry name" value="ADH_zinc_N_2"/>
    <property type="match status" value="1"/>
</dbReference>
<sequence length="304" mass="32723">MEMEAYVLREFGDLAHLVELSTPEPTISPKQVLVRQCAIAIEPYDVAFCAGQTDGHALPVIPGSSVAGEIVAVGDAVTGYHIGERVVASRYLKTYGEYVPVNQRELARIPAEMTYAQAVSLAVSGQTAYQMIRHYLQPMPNQTILIHGGMGNVGRIAVQLAQNTGAHVYTTASTANVAKLNKLADITAIDYTTTELDTLGVEFDLILDTIGGETLAKSLAVLKTGGKLVSIVDEPETTRTDITATQEFLTSSGTDLEALLNMIVNGVLMLPPMEVVPMTLANVRVGHELVGAGRYDRKYVLVYE</sequence>